<dbReference type="Gene3D" id="3.40.50.1820">
    <property type="entry name" value="alpha/beta hydrolase"/>
    <property type="match status" value="1"/>
</dbReference>
<name>A0ABD1ZYQ8_VESSQ</name>
<dbReference type="Proteomes" id="UP001607302">
    <property type="component" value="Unassembled WGS sequence"/>
</dbReference>
<proteinExistence type="inferred from homology"/>
<reference evidence="10 11" key="1">
    <citation type="journal article" date="2024" name="Ann. Entomol. Soc. Am.">
        <title>Genomic analyses of the southern and eastern yellowjacket wasps (Hymenoptera: Vespidae) reveal evolutionary signatures of social life.</title>
        <authorList>
            <person name="Catto M.A."/>
            <person name="Caine P.B."/>
            <person name="Orr S.E."/>
            <person name="Hunt B.G."/>
            <person name="Goodisman M.A.D."/>
        </authorList>
    </citation>
    <scope>NUCLEOTIDE SEQUENCE [LARGE SCALE GENOMIC DNA]</scope>
    <source>
        <strain evidence="10">233</strain>
        <tissue evidence="10">Head and thorax</tissue>
    </source>
</reference>
<comment type="caution">
    <text evidence="10">The sequence shown here is derived from an EMBL/GenBank/DDBJ whole genome shotgun (WGS) entry which is preliminary data.</text>
</comment>
<sequence length="229" mass="26103">VISPKKRKYQKEDKKVKKSNSVTIAAKFRIDQILVTRRYHLYHYYSPTGRNKTTSICIKPVQRGGSPAGIVARREERETQKDPLLLDVRNFESLYYSRFNKSHTTKIIIHGFGGGRNLAPSTDLRRAYFTRGDYNIIIVDYGTLVREPCLSQIQWGPDFCSRCIAQLVRYLRDHPRGTRAENIHVLGYSVGAHIAGLIANYLPDDKLGRITGKFSDILIYSSSSLFSST</sequence>
<evidence type="ECO:0000256" key="2">
    <source>
        <dbReference type="ARBA" id="ARBA00004613"/>
    </source>
</evidence>
<dbReference type="Pfam" id="PF00151">
    <property type="entry name" value="Lipase"/>
    <property type="match status" value="1"/>
</dbReference>
<evidence type="ECO:0000313" key="11">
    <source>
        <dbReference type="Proteomes" id="UP001607302"/>
    </source>
</evidence>
<organism evidence="10 11">
    <name type="scientific">Vespula squamosa</name>
    <name type="common">Southern yellow jacket</name>
    <name type="synonym">Wasp</name>
    <dbReference type="NCBI Taxonomy" id="30214"/>
    <lineage>
        <taxon>Eukaryota</taxon>
        <taxon>Metazoa</taxon>
        <taxon>Ecdysozoa</taxon>
        <taxon>Arthropoda</taxon>
        <taxon>Hexapoda</taxon>
        <taxon>Insecta</taxon>
        <taxon>Pterygota</taxon>
        <taxon>Neoptera</taxon>
        <taxon>Endopterygota</taxon>
        <taxon>Hymenoptera</taxon>
        <taxon>Apocrita</taxon>
        <taxon>Aculeata</taxon>
        <taxon>Vespoidea</taxon>
        <taxon>Vespidae</taxon>
        <taxon>Vespinae</taxon>
        <taxon>Vespula</taxon>
    </lineage>
</organism>
<dbReference type="SUPFAM" id="SSF53474">
    <property type="entry name" value="alpha/beta-Hydrolases"/>
    <property type="match status" value="1"/>
</dbReference>
<evidence type="ECO:0000256" key="4">
    <source>
        <dbReference type="ARBA" id="ARBA00013179"/>
    </source>
</evidence>
<comment type="similarity">
    <text evidence="3 8">Belongs to the AB hydrolase superfamily. Lipase family.</text>
</comment>
<feature type="non-terminal residue" evidence="10">
    <location>
        <position position="1"/>
    </location>
</feature>
<dbReference type="EMBL" id="JAUDFV010000158">
    <property type="protein sequence ID" value="KAL2713509.1"/>
    <property type="molecule type" value="Genomic_DNA"/>
</dbReference>
<dbReference type="InterPro" id="IPR013818">
    <property type="entry name" value="Lipase"/>
</dbReference>
<keyword evidence="5" id="KW-0964">Secreted</keyword>
<protein>
    <recommendedName>
        <fullName evidence="4">phospholipase A1</fullName>
        <ecNumber evidence="4">3.1.1.32</ecNumber>
    </recommendedName>
</protein>
<evidence type="ECO:0000256" key="8">
    <source>
        <dbReference type="RuleBase" id="RU004262"/>
    </source>
</evidence>
<comment type="catalytic activity">
    <reaction evidence="1">
        <text>a 1,2-diacyl-sn-glycero-3-phosphocholine + H2O = a 2-acyl-sn-glycero-3-phosphocholine + a fatty acid + H(+)</text>
        <dbReference type="Rhea" id="RHEA:18689"/>
        <dbReference type="ChEBI" id="CHEBI:15377"/>
        <dbReference type="ChEBI" id="CHEBI:15378"/>
        <dbReference type="ChEBI" id="CHEBI:28868"/>
        <dbReference type="ChEBI" id="CHEBI:57643"/>
        <dbReference type="ChEBI" id="CHEBI:57875"/>
        <dbReference type="EC" id="3.1.1.32"/>
    </reaction>
</comment>
<dbReference type="PANTHER" id="PTHR11610">
    <property type="entry name" value="LIPASE"/>
    <property type="match status" value="1"/>
</dbReference>
<keyword evidence="11" id="KW-1185">Reference proteome</keyword>
<feature type="domain" description="Lipase" evidence="9">
    <location>
        <begin position="91"/>
        <end position="212"/>
    </location>
</feature>
<gene>
    <name evidence="10" type="ORF">V1478_017207</name>
</gene>
<evidence type="ECO:0000259" key="9">
    <source>
        <dbReference type="Pfam" id="PF00151"/>
    </source>
</evidence>
<evidence type="ECO:0000256" key="3">
    <source>
        <dbReference type="ARBA" id="ARBA00010701"/>
    </source>
</evidence>
<evidence type="ECO:0000256" key="1">
    <source>
        <dbReference type="ARBA" id="ARBA00000111"/>
    </source>
</evidence>
<dbReference type="PANTHER" id="PTHR11610:SF174">
    <property type="entry name" value="MIP30168P"/>
    <property type="match status" value="1"/>
</dbReference>
<dbReference type="InterPro" id="IPR000734">
    <property type="entry name" value="TAG_lipase"/>
</dbReference>
<dbReference type="InterPro" id="IPR029058">
    <property type="entry name" value="AB_hydrolase_fold"/>
</dbReference>
<evidence type="ECO:0000256" key="5">
    <source>
        <dbReference type="ARBA" id="ARBA00022525"/>
    </source>
</evidence>
<dbReference type="GO" id="GO:0005576">
    <property type="term" value="C:extracellular region"/>
    <property type="evidence" value="ECO:0007669"/>
    <property type="project" value="UniProtKB-SubCell"/>
</dbReference>
<comment type="subcellular location">
    <subcellularLocation>
        <location evidence="2">Secreted</location>
    </subcellularLocation>
</comment>
<dbReference type="EC" id="3.1.1.32" evidence="4"/>
<dbReference type="PRINTS" id="PR00821">
    <property type="entry name" value="TAGLIPASE"/>
</dbReference>
<keyword evidence="6" id="KW-0378">Hydrolase</keyword>
<dbReference type="AlphaFoldDB" id="A0ABD1ZYQ8"/>
<evidence type="ECO:0000256" key="7">
    <source>
        <dbReference type="ARBA" id="ARBA00023157"/>
    </source>
</evidence>
<evidence type="ECO:0000313" key="10">
    <source>
        <dbReference type="EMBL" id="KAL2713509.1"/>
    </source>
</evidence>
<keyword evidence="7" id="KW-1015">Disulfide bond</keyword>
<dbReference type="GO" id="GO:0008970">
    <property type="term" value="F:phospholipase A1 activity"/>
    <property type="evidence" value="ECO:0007669"/>
    <property type="project" value="UniProtKB-EC"/>
</dbReference>
<evidence type="ECO:0000256" key="6">
    <source>
        <dbReference type="ARBA" id="ARBA00022801"/>
    </source>
</evidence>
<accession>A0ABD1ZYQ8</accession>